<evidence type="ECO:0000256" key="4">
    <source>
        <dbReference type="ARBA" id="ARBA00009131"/>
    </source>
</evidence>
<name>L9JRY6_TUPCH</name>
<evidence type="ECO:0000256" key="11">
    <source>
        <dbReference type="ARBA" id="ARBA00023054"/>
    </source>
</evidence>
<feature type="compositionally biased region" description="Acidic residues" evidence="22">
    <location>
        <begin position="852"/>
        <end position="862"/>
    </location>
</feature>
<keyword evidence="5" id="KW-0217">Developmental protein</keyword>
<keyword evidence="11 21" id="KW-0175">Coiled coil</keyword>
<evidence type="ECO:0000256" key="8">
    <source>
        <dbReference type="ARBA" id="ARBA00022771"/>
    </source>
</evidence>
<keyword evidence="9" id="KW-0970">Cilium biogenesis/degradation</keyword>
<evidence type="ECO:0000256" key="17">
    <source>
        <dbReference type="ARBA" id="ARBA00066045"/>
    </source>
</evidence>
<dbReference type="FunCoup" id="L9JRY6">
    <property type="interactions" value="608"/>
</dbReference>
<evidence type="ECO:0000256" key="2">
    <source>
        <dbReference type="ARBA" id="ARBA00004120"/>
    </source>
</evidence>
<dbReference type="Pfam" id="PF18404">
    <property type="entry name" value="Glyco_transf_24"/>
    <property type="match status" value="1"/>
</dbReference>
<evidence type="ECO:0000256" key="5">
    <source>
        <dbReference type="ARBA" id="ARBA00022473"/>
    </source>
</evidence>
<feature type="domain" description="C2H2-type" evidence="23">
    <location>
        <begin position="301"/>
        <end position="329"/>
    </location>
</feature>
<keyword evidence="14" id="KW-0539">Nucleus</keyword>
<organism evidence="24 25">
    <name type="scientific">Tupaia chinensis</name>
    <name type="common">Chinese tree shrew</name>
    <name type="synonym">Tupaia belangeri chinensis</name>
    <dbReference type="NCBI Taxonomy" id="246437"/>
    <lineage>
        <taxon>Eukaryota</taxon>
        <taxon>Metazoa</taxon>
        <taxon>Chordata</taxon>
        <taxon>Craniata</taxon>
        <taxon>Vertebrata</taxon>
        <taxon>Euteleostomi</taxon>
        <taxon>Mammalia</taxon>
        <taxon>Eutheria</taxon>
        <taxon>Euarchontoglires</taxon>
        <taxon>Scandentia</taxon>
        <taxon>Tupaiidae</taxon>
        <taxon>Tupaia</taxon>
    </lineage>
</organism>
<evidence type="ECO:0000256" key="1">
    <source>
        <dbReference type="ARBA" id="ARBA00004114"/>
    </source>
</evidence>
<evidence type="ECO:0000256" key="15">
    <source>
        <dbReference type="ARBA" id="ARBA00023273"/>
    </source>
</evidence>
<dbReference type="EMBL" id="KB320962">
    <property type="protein sequence ID" value="ELW51947.1"/>
    <property type="molecule type" value="Genomic_DNA"/>
</dbReference>
<dbReference type="Pfam" id="PF25977">
    <property type="entry name" value="DZIP1"/>
    <property type="match status" value="1"/>
</dbReference>
<evidence type="ECO:0000259" key="23">
    <source>
        <dbReference type="PROSITE" id="PS50157"/>
    </source>
</evidence>
<keyword evidence="10" id="KW-0862">Zinc</keyword>
<comment type="function">
    <text evidence="16">Molecular adapter that recruits protein complexes required for cilium assembly and function to the cilium basal body. At the exit of mitosis, localizes to the basal body and ciliary base of the forming primary cilium where it recruits and activates RAB8A to direct vesicle-mediated transport of proteins to the cilium. Also recruits the BBSome, a complex involved in cilium biogenesis, by bridging it to PCM1 at the centriolar satellites of the cilium. It is also required for the recruitment to the cilium basal body of the intraflagellar transport (IFT) machinery as well as the ciliary appendage proteins CEP164 and NINEIN. Functions as a regulator of Hedgehog signaling both through its role in cilium assembly but also probably through its ability to retain GLI3 within the cytoplasm. It is involved in spermatogenesis through its role in organization of the basal body and assembly of the sperm flagellum. Also indirectly involved in heart development through its function in ciliogenesis.</text>
</comment>
<evidence type="ECO:0000313" key="25">
    <source>
        <dbReference type="Proteomes" id="UP000011518"/>
    </source>
</evidence>
<dbReference type="Proteomes" id="UP000011518">
    <property type="component" value="Unassembled WGS sequence"/>
</dbReference>
<proteinExistence type="inferred from homology"/>
<evidence type="ECO:0000256" key="3">
    <source>
        <dbReference type="ARBA" id="ARBA00004123"/>
    </source>
</evidence>
<dbReference type="GO" id="GO:0005737">
    <property type="term" value="C:cytoplasm"/>
    <property type="evidence" value="ECO:0007669"/>
    <property type="project" value="UniProtKB-ARBA"/>
</dbReference>
<dbReference type="PROSITE" id="PS50157">
    <property type="entry name" value="ZINC_FINGER_C2H2_2"/>
    <property type="match status" value="1"/>
</dbReference>
<evidence type="ECO:0000256" key="19">
    <source>
        <dbReference type="ARBA" id="ARBA00079993"/>
    </source>
</evidence>
<dbReference type="PANTHER" id="PTHR21502">
    <property type="entry name" value="ZINC FINGER PROTEIN DZIP1"/>
    <property type="match status" value="1"/>
</dbReference>
<evidence type="ECO:0000256" key="21">
    <source>
        <dbReference type="SAM" id="Coils"/>
    </source>
</evidence>
<feature type="compositionally biased region" description="Basic and acidic residues" evidence="22">
    <location>
        <begin position="782"/>
        <end position="799"/>
    </location>
</feature>
<gene>
    <name evidence="24" type="ORF">TREES_T100016170</name>
</gene>
<dbReference type="Pfam" id="PF13815">
    <property type="entry name" value="Dzip-like_N"/>
    <property type="match status" value="1"/>
</dbReference>
<dbReference type="GO" id="GO:0007507">
    <property type="term" value="P:heart development"/>
    <property type="evidence" value="ECO:0007669"/>
    <property type="project" value="UniProtKB-ARBA"/>
</dbReference>
<feature type="coiled-coil region" evidence="21">
    <location>
        <begin position="473"/>
        <end position="540"/>
    </location>
</feature>
<dbReference type="InterPro" id="IPR040497">
    <property type="entry name" value="Glyco_transf_24"/>
</dbReference>
<dbReference type="InterPro" id="IPR013087">
    <property type="entry name" value="Znf_C2H2_type"/>
</dbReference>
<dbReference type="GO" id="GO:0008270">
    <property type="term" value="F:zinc ion binding"/>
    <property type="evidence" value="ECO:0007669"/>
    <property type="project" value="UniProtKB-KW"/>
</dbReference>
<feature type="compositionally biased region" description="Polar residues" evidence="22">
    <location>
        <begin position="907"/>
        <end position="928"/>
    </location>
</feature>
<evidence type="ECO:0000256" key="16">
    <source>
        <dbReference type="ARBA" id="ARBA00058102"/>
    </source>
</evidence>
<evidence type="ECO:0000256" key="13">
    <source>
        <dbReference type="ARBA" id="ARBA00023212"/>
    </source>
</evidence>
<comment type="subunit">
    <text evidence="17">Interacts with DAZ1. Interacts with the BBSome; recruits the BBSome to centriolar satellites of the cilium. Interacts with PCM1; localizes DZIP1 and the associated BBSome to centriolar satellites. Interacts with RAB8A (GDP-bound inactive form); recruits RAB8A to the basal body of the cilium and prevents its inhibition by GDI2. Interacts with GDI2; negatively regulates the interaction of GDI2 with GDP-bound RAB8A. Interacts with GLI3; retains GLI3 within the cytoplasm. Interacts with CEP164. Interacts with IFT88.</text>
</comment>
<feature type="coiled-coil region" evidence="21">
    <location>
        <begin position="338"/>
        <end position="365"/>
    </location>
</feature>
<dbReference type="AlphaFoldDB" id="L9JRY6"/>
<keyword evidence="25" id="KW-1185">Reference proteome</keyword>
<dbReference type="InterPro" id="IPR058883">
    <property type="entry name" value="DZIP1_dom"/>
</dbReference>
<comment type="similarity">
    <text evidence="4">Belongs to the DZIP C2H2-type zinc-finger protein family.</text>
</comment>
<accession>L9JRY6</accession>
<evidence type="ECO:0000256" key="7">
    <source>
        <dbReference type="ARBA" id="ARBA00022723"/>
    </source>
</evidence>
<dbReference type="GO" id="GO:0060271">
    <property type="term" value="P:cilium assembly"/>
    <property type="evidence" value="ECO:0007669"/>
    <property type="project" value="TreeGrafter"/>
</dbReference>
<evidence type="ECO:0000256" key="12">
    <source>
        <dbReference type="ARBA" id="ARBA00023069"/>
    </source>
</evidence>
<reference evidence="25" key="1">
    <citation type="submission" date="2012-07" db="EMBL/GenBank/DDBJ databases">
        <title>Genome of the Chinese tree shrew, a rising model animal genetically related to primates.</title>
        <authorList>
            <person name="Zhang G."/>
            <person name="Fan Y."/>
            <person name="Yao Y."/>
            <person name="Huang Z."/>
        </authorList>
    </citation>
    <scope>NUCLEOTIDE SEQUENCE [LARGE SCALE GENOMIC DNA]</scope>
</reference>
<dbReference type="GO" id="GO:0062063">
    <property type="term" value="F:BBSome binding"/>
    <property type="evidence" value="ECO:0007669"/>
    <property type="project" value="UniProtKB-ARBA"/>
</dbReference>
<keyword evidence="7" id="KW-0479">Metal-binding</keyword>
<dbReference type="FunFam" id="3.30.160.60:FF:001591">
    <property type="entry name" value="DAZ interacting zinc finger protein 1"/>
    <property type="match status" value="1"/>
</dbReference>
<feature type="region of interest" description="Disordered" evidence="22">
    <location>
        <begin position="767"/>
        <end position="806"/>
    </location>
</feature>
<feature type="compositionally biased region" description="Basic and acidic residues" evidence="22">
    <location>
        <begin position="863"/>
        <end position="882"/>
    </location>
</feature>
<keyword evidence="15" id="KW-0966">Cell projection</keyword>
<dbReference type="InterPro" id="IPR032714">
    <property type="entry name" value="DZIP1_N"/>
</dbReference>
<evidence type="ECO:0000256" key="14">
    <source>
        <dbReference type="ARBA" id="ARBA00023242"/>
    </source>
</evidence>
<keyword evidence="12" id="KW-0969">Cilium</keyword>
<dbReference type="InParanoid" id="L9JRY6"/>
<dbReference type="InterPro" id="IPR051241">
    <property type="entry name" value="DZIP_RILPL"/>
</dbReference>
<evidence type="ECO:0000256" key="22">
    <source>
        <dbReference type="SAM" id="MobiDB-lite"/>
    </source>
</evidence>
<dbReference type="GO" id="GO:0005814">
    <property type="term" value="C:centriole"/>
    <property type="evidence" value="ECO:0007669"/>
    <property type="project" value="UniProtKB-SubCell"/>
</dbReference>
<keyword evidence="13" id="KW-0206">Cytoskeleton</keyword>
<evidence type="ECO:0000256" key="9">
    <source>
        <dbReference type="ARBA" id="ARBA00022794"/>
    </source>
</evidence>
<reference evidence="25" key="2">
    <citation type="journal article" date="2013" name="Nat. Commun.">
        <title>Genome of the Chinese tree shrew.</title>
        <authorList>
            <person name="Fan Y."/>
            <person name="Huang Z.Y."/>
            <person name="Cao C.C."/>
            <person name="Chen C.S."/>
            <person name="Chen Y.X."/>
            <person name="Fan D.D."/>
            <person name="He J."/>
            <person name="Hou H.L."/>
            <person name="Hu L."/>
            <person name="Hu X.T."/>
            <person name="Jiang X.T."/>
            <person name="Lai R."/>
            <person name="Lang Y.S."/>
            <person name="Liang B."/>
            <person name="Liao S.G."/>
            <person name="Mu D."/>
            <person name="Ma Y.Y."/>
            <person name="Niu Y.Y."/>
            <person name="Sun X.Q."/>
            <person name="Xia J.Q."/>
            <person name="Xiao J."/>
            <person name="Xiong Z.Q."/>
            <person name="Xu L."/>
            <person name="Yang L."/>
            <person name="Zhang Y."/>
            <person name="Zhao W."/>
            <person name="Zhao X.D."/>
            <person name="Zheng Y.T."/>
            <person name="Zhou J.M."/>
            <person name="Zhu Y.B."/>
            <person name="Zhang G.J."/>
            <person name="Wang J."/>
            <person name="Yao Y.G."/>
        </authorList>
    </citation>
    <scope>NUCLEOTIDE SEQUENCE [LARGE SCALE GENOMIC DNA]</scope>
</reference>
<dbReference type="GO" id="GO:0036064">
    <property type="term" value="C:ciliary basal body"/>
    <property type="evidence" value="ECO:0007669"/>
    <property type="project" value="UniProtKB-ARBA"/>
</dbReference>
<evidence type="ECO:0000256" key="10">
    <source>
        <dbReference type="ARBA" id="ARBA00022833"/>
    </source>
</evidence>
<evidence type="ECO:0000313" key="24">
    <source>
        <dbReference type="EMBL" id="ELW51947.1"/>
    </source>
</evidence>
<dbReference type="GO" id="GO:0034451">
    <property type="term" value="C:centriolar satellite"/>
    <property type="evidence" value="ECO:0007669"/>
    <property type="project" value="UniProtKB-ARBA"/>
</dbReference>
<keyword evidence="6" id="KW-0963">Cytoplasm</keyword>
<dbReference type="PROSITE" id="PS00028">
    <property type="entry name" value="ZINC_FINGER_C2H2_1"/>
    <property type="match status" value="1"/>
</dbReference>
<dbReference type="GO" id="GO:0005634">
    <property type="term" value="C:nucleus"/>
    <property type="evidence" value="ECO:0007669"/>
    <property type="project" value="UniProtKB-SubCell"/>
</dbReference>
<protein>
    <recommendedName>
        <fullName evidence="18">Cilium assembly protein DZIP1</fullName>
    </recommendedName>
    <alternativeName>
        <fullName evidence="19">DAZ-interacting zinc finger protein 1</fullName>
    </alternativeName>
</protein>
<sequence>MTTEELQMAILQKMLDASIHWQKEVFMVVMSDLIMKVDALLSSLPTRVFRHDVTFLKENHSFYRFVLEPELMSGVNNVPSLGPMAKFLDIPESPLLTLNMITPEGWLVEIVHSNCDLDNIHLKDDLPNDMIYQVAIKSLPQDWLWCETWCDDESEHRAKTIDLRPRLESLDWRRLSAIDVDKVAGAVDVLTLQENIMNITFCKLEDEKCPHCQSGVDPVLLKLIRLAQLTIEYLLHSQEFLTSQLHSLEERLRLSLSDCEQSKKMLTKQAGEIKLLKEECKRRKKMISTQQLMIEAKASYYQCHFCDKAFMNQAFLQSHIQRRHPEDSHLEYKKQAQTDKLQSEIDMLKEQLQLTKSQLEAAQHAHAVRFSKEYELQKTKEEEFLKSFDRWKEEEKEKLVDEMEKVKEMFMKEFKELTSKNSSLEYQLSEIQKSNMQIKSNIGTLKDAHEFKEDRPPYPQDFQNVMQLLDSQESKWTARVQALQQEHEKEKNQLQLHIDKLRASIIDDLNTSNVFYKKRMEELGQRLQEKNELIITQRRQIKEFTSKPVNGVGEPKGNPSAWQAFESKPAAPVVPTSAPVPQSLEAKSCLTMAHGRENEQKLNNSKVHLRKVLKSNPSLTKEIRTVLEQSLVEKLETLGINADIRGIPSDHMSRVLRTVESARRERERQMPNIQQIREFLEHQVSCKIEEKTLLSSDKYSISQMDALSTGEVPKAIRHPSKSKQLVRQRPVFTDKISVPKTPPFSSEEELDEDDFIQAYTSPDLLLVPPSKSSKNGCGKSAAKQDADWTEGSEIRDFDVPPKPTGTSIKTITEKVEKMAAHHRNVNKPVGGINVTEAFIKKEVQEDLKCADVDDDDWDISSLEEEKKPGKEQKETPPVKNESHPTQVPNAWGASNPKGSKGEGLQDIESSTLKSSLITVTDWSDSSDV</sequence>
<evidence type="ECO:0000256" key="6">
    <source>
        <dbReference type="ARBA" id="ARBA00022490"/>
    </source>
</evidence>
<keyword evidence="8 20" id="KW-0863">Zinc-finger</keyword>
<dbReference type="eggNOG" id="ENOG502QRAI">
    <property type="taxonomic scope" value="Eukaryota"/>
</dbReference>
<evidence type="ECO:0000256" key="20">
    <source>
        <dbReference type="PROSITE-ProRule" id="PRU00042"/>
    </source>
</evidence>
<evidence type="ECO:0000256" key="18">
    <source>
        <dbReference type="ARBA" id="ARBA00072553"/>
    </source>
</evidence>
<feature type="region of interest" description="Disordered" evidence="22">
    <location>
        <begin position="849"/>
        <end position="928"/>
    </location>
</feature>
<dbReference type="Gene3D" id="3.30.160.60">
    <property type="entry name" value="Classic Zinc Finger"/>
    <property type="match status" value="1"/>
</dbReference>
<comment type="subcellular location">
    <subcellularLocation>
        <location evidence="2">Cytoplasm</location>
        <location evidence="2">Cytoskeleton</location>
        <location evidence="2">Cilium basal body</location>
    </subcellularLocation>
    <subcellularLocation>
        <location evidence="1">Cytoplasm</location>
        <location evidence="1">Cytoskeleton</location>
        <location evidence="1">Microtubule organizing center</location>
        <location evidence="1">Centrosome</location>
        <location evidence="1">Centriole</location>
    </subcellularLocation>
    <subcellularLocation>
        <location evidence="3">Nucleus</location>
    </subcellularLocation>
</comment>
<dbReference type="SMART" id="SM00355">
    <property type="entry name" value="ZnF_C2H2"/>
    <property type="match status" value="1"/>
</dbReference>
<dbReference type="PANTHER" id="PTHR21502:SF5">
    <property type="entry name" value="CILIUM ASSEMBLY PROTEIN DZIP1"/>
    <property type="match status" value="1"/>
</dbReference>